<evidence type="ECO:0000313" key="12">
    <source>
        <dbReference type="Proteomes" id="UP001169242"/>
    </source>
</evidence>
<dbReference type="Pfam" id="PF08447">
    <property type="entry name" value="PAS_3"/>
    <property type="match status" value="1"/>
</dbReference>
<gene>
    <name evidence="11" type="ORF">PBV87_18450</name>
</gene>
<comment type="catalytic activity">
    <reaction evidence="1">
        <text>ATP + protein L-histidine = ADP + protein N-phospho-L-histidine.</text>
        <dbReference type="EC" id="2.7.13.3"/>
    </reaction>
</comment>
<feature type="domain" description="Histidine kinase" evidence="9">
    <location>
        <begin position="541"/>
        <end position="771"/>
    </location>
</feature>
<feature type="domain" description="PAS" evidence="10">
    <location>
        <begin position="402"/>
        <end position="457"/>
    </location>
</feature>
<dbReference type="InterPro" id="IPR036097">
    <property type="entry name" value="HisK_dim/P_sf"/>
</dbReference>
<dbReference type="Pfam" id="PF00512">
    <property type="entry name" value="HisKA"/>
    <property type="match status" value="1"/>
</dbReference>
<name>A0AA42DRK3_9FIRM</name>
<dbReference type="Gene3D" id="3.30.450.20">
    <property type="entry name" value="PAS domain"/>
    <property type="match status" value="3"/>
</dbReference>
<accession>A0AA42DRK3</accession>
<protein>
    <recommendedName>
        <fullName evidence="2">histidine kinase</fullName>
        <ecNumber evidence="2">2.7.13.3</ecNumber>
    </recommendedName>
</protein>
<dbReference type="InterPro" id="IPR035965">
    <property type="entry name" value="PAS-like_dom_sf"/>
</dbReference>
<dbReference type="EC" id="2.7.13.3" evidence="2"/>
<dbReference type="GO" id="GO:0005524">
    <property type="term" value="F:ATP binding"/>
    <property type="evidence" value="ECO:0007669"/>
    <property type="project" value="UniProtKB-KW"/>
</dbReference>
<dbReference type="NCBIfam" id="TIGR00229">
    <property type="entry name" value="sensory_box"/>
    <property type="match status" value="1"/>
</dbReference>
<evidence type="ECO:0000256" key="2">
    <source>
        <dbReference type="ARBA" id="ARBA00012438"/>
    </source>
</evidence>
<dbReference type="PANTHER" id="PTHR43547:SF2">
    <property type="entry name" value="HYBRID SIGNAL TRANSDUCTION HISTIDINE KINASE C"/>
    <property type="match status" value="1"/>
</dbReference>
<dbReference type="Pfam" id="PF02518">
    <property type="entry name" value="HATPase_c"/>
    <property type="match status" value="1"/>
</dbReference>
<evidence type="ECO:0000259" key="10">
    <source>
        <dbReference type="PROSITE" id="PS50112"/>
    </source>
</evidence>
<dbReference type="InterPro" id="IPR003661">
    <property type="entry name" value="HisK_dim/P_dom"/>
</dbReference>
<dbReference type="InterPro" id="IPR029016">
    <property type="entry name" value="GAF-like_dom_sf"/>
</dbReference>
<proteinExistence type="predicted"/>
<dbReference type="PROSITE" id="PS50112">
    <property type="entry name" value="PAS"/>
    <property type="match status" value="1"/>
</dbReference>
<keyword evidence="12" id="KW-1185">Reference proteome</keyword>
<sequence length="801" mass="93161">MRKVLENLHQGICILDKSNRIKFINEAFSKQVHLAQENIRQRKIDETFKFADDGKCLVIKDKYGCVEHLSIKYIDEFFEGEQAKYMIIEECGYKQERDLFEAYFNRLPFLGGIKDIEGRYLFINDQCIEVSKSLSDVDTREKILGKTDLELWNTQYGLQLKEKDERVIHNKQPITYDEEAIIGRERVHFHVNKNYIPDVEDNVKYLIGTKVDRSYEYKMEKQLKKSYEQMSTLKSILNDANNALVVLDNVKEEMMQQLNAEYISILTYDQKQGIIGSRIKCGLKKWRNEDIFKGVKITWNDILEKRFWGIKHIDDVEYNNKYKVREERVDLRESGLAYEAVYPLVYQDEILGVLSFGYKDAMHIPKDLGNFIEVLIRHISILLKNASLAETIQNVLRENNLTKEEMDCILNNAVDIIGIINLNGQVKKVNKGYSEVLGWKENEIIGAYYDKLVHPEDMVLFYKWVARCHAHQYMTEPFTCRIQCGDGAYKWIQWKAKILEENDLIIAMGRDVTHERQLEEAKLEYEKALQMETLKNEFFANLSHEFKTPINIVLSMMQLMGKNIEDGSIQYNKDTNLDKHIKIVKQNAYRLLRLVNNLIDMTRIDAGYYKMNFENHNIISVIEEITMSVADYIEEKGISLIFDTEEEEIILACDPDKIERIMLNLLSNAVKAMTSNKHLERELEIEVYIAVKNENVYVSVKDNGIGIPQEKLQDIFTRFVQVEDNITRKTEGSGIGLALVKSLVEMHGGQIDVESEEGIGTSFCLSLPIKRVVEVNDTVDPTISNKIEKCVIEFSDVYSIH</sequence>
<keyword evidence="4" id="KW-0808">Transferase</keyword>
<reference evidence="11" key="1">
    <citation type="journal article" date="2023" name="Int. J. Syst. Evol. Microbiol.">
        <title>&lt;i&gt;Holtiella tumoricola&lt;/i&gt; gen. nov. sp. nov., isolated from a human clinical sample.</title>
        <authorList>
            <person name="Allen-Vercoe E."/>
            <person name="Daigneault M.C."/>
            <person name="Vancuren S.J."/>
            <person name="Cochrane K."/>
            <person name="O'Neal L.L."/>
            <person name="Sankaranarayanan K."/>
            <person name="Lawson P.A."/>
        </authorList>
    </citation>
    <scope>NUCLEOTIDE SEQUENCE</scope>
    <source>
        <strain evidence="11">CC70A</strain>
    </source>
</reference>
<dbReference type="SUPFAM" id="SSF55874">
    <property type="entry name" value="ATPase domain of HSP90 chaperone/DNA topoisomerase II/histidine kinase"/>
    <property type="match status" value="1"/>
</dbReference>
<dbReference type="SUPFAM" id="SSF55781">
    <property type="entry name" value="GAF domain-like"/>
    <property type="match status" value="1"/>
</dbReference>
<dbReference type="Gene3D" id="3.30.565.10">
    <property type="entry name" value="Histidine kinase-like ATPase, C-terminal domain"/>
    <property type="match status" value="1"/>
</dbReference>
<dbReference type="PROSITE" id="PS50109">
    <property type="entry name" value="HIS_KIN"/>
    <property type="match status" value="1"/>
</dbReference>
<dbReference type="FunFam" id="3.30.565.10:FF:000037">
    <property type="entry name" value="Hybrid sensor histidine kinase/response regulator"/>
    <property type="match status" value="1"/>
</dbReference>
<dbReference type="SMART" id="SM00388">
    <property type="entry name" value="HisKA"/>
    <property type="match status" value="1"/>
</dbReference>
<dbReference type="Pfam" id="PF13188">
    <property type="entry name" value="PAS_8"/>
    <property type="match status" value="1"/>
</dbReference>
<dbReference type="InterPro" id="IPR005467">
    <property type="entry name" value="His_kinase_dom"/>
</dbReference>
<keyword evidence="5" id="KW-0547">Nucleotide-binding</keyword>
<dbReference type="InterPro" id="IPR013655">
    <property type="entry name" value="PAS_fold_3"/>
</dbReference>
<dbReference type="SUPFAM" id="SSF47384">
    <property type="entry name" value="Homodimeric domain of signal transducing histidine kinase"/>
    <property type="match status" value="1"/>
</dbReference>
<comment type="caution">
    <text evidence="11">The sequence shown here is derived from an EMBL/GenBank/DDBJ whole genome shotgun (WGS) entry which is preliminary data.</text>
</comment>
<keyword evidence="7 11" id="KW-0067">ATP-binding</keyword>
<dbReference type="SMART" id="SM00091">
    <property type="entry name" value="PAS"/>
    <property type="match status" value="3"/>
</dbReference>
<dbReference type="AlphaFoldDB" id="A0AA42DRK3"/>
<keyword evidence="6" id="KW-0418">Kinase</keyword>
<dbReference type="PANTHER" id="PTHR43547">
    <property type="entry name" value="TWO-COMPONENT HISTIDINE KINASE"/>
    <property type="match status" value="1"/>
</dbReference>
<keyword evidence="8" id="KW-0902">Two-component regulatory system</keyword>
<dbReference type="InterPro" id="IPR013656">
    <property type="entry name" value="PAS_4"/>
</dbReference>
<dbReference type="Pfam" id="PF08448">
    <property type="entry name" value="PAS_4"/>
    <property type="match status" value="1"/>
</dbReference>
<evidence type="ECO:0000256" key="3">
    <source>
        <dbReference type="ARBA" id="ARBA00022553"/>
    </source>
</evidence>
<dbReference type="InterPro" id="IPR003594">
    <property type="entry name" value="HATPase_dom"/>
</dbReference>
<dbReference type="Proteomes" id="UP001169242">
    <property type="component" value="Unassembled WGS sequence"/>
</dbReference>
<evidence type="ECO:0000256" key="8">
    <source>
        <dbReference type="ARBA" id="ARBA00023012"/>
    </source>
</evidence>
<evidence type="ECO:0000259" key="9">
    <source>
        <dbReference type="PROSITE" id="PS50109"/>
    </source>
</evidence>
<dbReference type="RefSeq" id="WP_271013284.1">
    <property type="nucleotide sequence ID" value="NZ_JAQIFT010000062.1"/>
</dbReference>
<evidence type="ECO:0000256" key="7">
    <source>
        <dbReference type="ARBA" id="ARBA00022840"/>
    </source>
</evidence>
<evidence type="ECO:0000256" key="4">
    <source>
        <dbReference type="ARBA" id="ARBA00022679"/>
    </source>
</evidence>
<evidence type="ECO:0000256" key="5">
    <source>
        <dbReference type="ARBA" id="ARBA00022741"/>
    </source>
</evidence>
<dbReference type="CDD" id="cd00130">
    <property type="entry name" value="PAS"/>
    <property type="match status" value="1"/>
</dbReference>
<dbReference type="GO" id="GO:0000155">
    <property type="term" value="F:phosphorelay sensor kinase activity"/>
    <property type="evidence" value="ECO:0007669"/>
    <property type="project" value="InterPro"/>
</dbReference>
<dbReference type="EMBL" id="JAQIFT010000062">
    <property type="protein sequence ID" value="MDA3733464.1"/>
    <property type="molecule type" value="Genomic_DNA"/>
</dbReference>
<dbReference type="InterPro" id="IPR000014">
    <property type="entry name" value="PAS"/>
</dbReference>
<evidence type="ECO:0000256" key="1">
    <source>
        <dbReference type="ARBA" id="ARBA00000085"/>
    </source>
</evidence>
<dbReference type="Gene3D" id="1.10.287.130">
    <property type="match status" value="1"/>
</dbReference>
<evidence type="ECO:0000313" key="11">
    <source>
        <dbReference type="EMBL" id="MDA3733464.1"/>
    </source>
</evidence>
<keyword evidence="3" id="KW-0597">Phosphoprotein</keyword>
<dbReference type="CDD" id="cd00082">
    <property type="entry name" value="HisKA"/>
    <property type="match status" value="1"/>
</dbReference>
<organism evidence="11 12">
    <name type="scientific">Holtiella tumoricola</name>
    <dbReference type="NCBI Taxonomy" id="3018743"/>
    <lineage>
        <taxon>Bacteria</taxon>
        <taxon>Bacillati</taxon>
        <taxon>Bacillota</taxon>
        <taxon>Clostridia</taxon>
        <taxon>Lachnospirales</taxon>
        <taxon>Cellulosilyticaceae</taxon>
        <taxon>Holtiella</taxon>
    </lineage>
</organism>
<evidence type="ECO:0000256" key="6">
    <source>
        <dbReference type="ARBA" id="ARBA00022777"/>
    </source>
</evidence>
<dbReference type="SMART" id="SM00387">
    <property type="entry name" value="HATPase_c"/>
    <property type="match status" value="1"/>
</dbReference>
<dbReference type="PRINTS" id="PR00344">
    <property type="entry name" value="BCTRLSENSOR"/>
</dbReference>
<dbReference type="SUPFAM" id="SSF55785">
    <property type="entry name" value="PYP-like sensor domain (PAS domain)"/>
    <property type="match status" value="2"/>
</dbReference>
<dbReference type="Gene3D" id="3.30.450.40">
    <property type="match status" value="1"/>
</dbReference>
<dbReference type="InterPro" id="IPR036890">
    <property type="entry name" value="HATPase_C_sf"/>
</dbReference>
<dbReference type="InterPro" id="IPR004358">
    <property type="entry name" value="Sig_transdc_His_kin-like_C"/>
</dbReference>